<reference evidence="2 3" key="1">
    <citation type="submission" date="2018-09" db="EMBL/GenBank/DDBJ databases">
        <title>Genomic investigation of the strawberry pathogen Phytophthora fragariae indicates pathogenicity is determined by transcriptional variation in three key races.</title>
        <authorList>
            <person name="Adams T.M."/>
            <person name="Armitage A.D."/>
            <person name="Sobczyk M.K."/>
            <person name="Bates H.J."/>
            <person name="Dunwell J.M."/>
            <person name="Nellist C.F."/>
            <person name="Harrison R.J."/>
        </authorList>
    </citation>
    <scope>NUCLEOTIDE SEQUENCE [LARGE SCALE GENOMIC DNA]</scope>
    <source>
        <strain evidence="2 3">SCRP324</strain>
    </source>
</reference>
<dbReference type="EMBL" id="QXFU01006548">
    <property type="protein sequence ID" value="KAE8960714.1"/>
    <property type="molecule type" value="Genomic_DNA"/>
</dbReference>
<accession>A0A6A3GUW2</accession>
<evidence type="ECO:0000313" key="3">
    <source>
        <dbReference type="Proteomes" id="UP000435112"/>
    </source>
</evidence>
<evidence type="ECO:0000259" key="1">
    <source>
        <dbReference type="Pfam" id="PF21056"/>
    </source>
</evidence>
<feature type="non-terminal residue" evidence="2">
    <location>
        <position position="42"/>
    </location>
</feature>
<evidence type="ECO:0000313" key="2">
    <source>
        <dbReference type="EMBL" id="KAE8960714.1"/>
    </source>
</evidence>
<name>A0A6A3GUW2_9STRA</name>
<dbReference type="Proteomes" id="UP000435112">
    <property type="component" value="Unassembled WGS sequence"/>
</dbReference>
<feature type="domain" description="ZSWIM1/3 RNaseH-like" evidence="1">
    <location>
        <begin position="1"/>
        <end position="32"/>
    </location>
</feature>
<sequence length="42" mass="5073">MFSRFPEVLLVDSSHKTNRHDYQLLTFMSIDERWMNVDASVR</sequence>
<organism evidence="2 3">
    <name type="scientific">Phytophthora rubi</name>
    <dbReference type="NCBI Taxonomy" id="129364"/>
    <lineage>
        <taxon>Eukaryota</taxon>
        <taxon>Sar</taxon>
        <taxon>Stramenopiles</taxon>
        <taxon>Oomycota</taxon>
        <taxon>Peronosporomycetes</taxon>
        <taxon>Peronosporales</taxon>
        <taxon>Peronosporaceae</taxon>
        <taxon>Phytophthora</taxon>
    </lineage>
</organism>
<dbReference type="Pfam" id="PF21056">
    <property type="entry name" value="ZSWIM1-3_RNaseH-like"/>
    <property type="match status" value="1"/>
</dbReference>
<dbReference type="InterPro" id="IPR048324">
    <property type="entry name" value="ZSWIM1-3_RNaseH-like"/>
</dbReference>
<gene>
    <name evidence="2" type="ORF">PR002_g30124</name>
</gene>
<dbReference type="OrthoDB" id="123417at2759"/>
<dbReference type="AlphaFoldDB" id="A0A6A3GUW2"/>
<protein>
    <recommendedName>
        <fullName evidence="1">ZSWIM1/3 RNaseH-like domain-containing protein</fullName>
    </recommendedName>
</protein>
<proteinExistence type="predicted"/>
<comment type="caution">
    <text evidence="2">The sequence shown here is derived from an EMBL/GenBank/DDBJ whole genome shotgun (WGS) entry which is preliminary data.</text>
</comment>